<proteinExistence type="predicted"/>
<dbReference type="Gramene" id="ONK56314">
    <property type="protein sequence ID" value="ONK56314"/>
    <property type="gene ID" value="A4U43_C10F6720"/>
</dbReference>
<dbReference type="Proteomes" id="UP000243459">
    <property type="component" value="Chromosome 10"/>
</dbReference>
<organism evidence="1 2">
    <name type="scientific">Asparagus officinalis</name>
    <name type="common">Garden asparagus</name>
    <dbReference type="NCBI Taxonomy" id="4686"/>
    <lineage>
        <taxon>Eukaryota</taxon>
        <taxon>Viridiplantae</taxon>
        <taxon>Streptophyta</taxon>
        <taxon>Embryophyta</taxon>
        <taxon>Tracheophyta</taxon>
        <taxon>Spermatophyta</taxon>
        <taxon>Magnoliopsida</taxon>
        <taxon>Liliopsida</taxon>
        <taxon>Asparagales</taxon>
        <taxon>Asparagaceae</taxon>
        <taxon>Asparagoideae</taxon>
        <taxon>Asparagus</taxon>
    </lineage>
</organism>
<dbReference type="AlphaFoldDB" id="A0A5P1E168"/>
<keyword evidence="2" id="KW-1185">Reference proteome</keyword>
<evidence type="ECO:0000313" key="2">
    <source>
        <dbReference type="Proteomes" id="UP000243459"/>
    </source>
</evidence>
<gene>
    <name evidence="1" type="ORF">A4U43_C10F6720</name>
</gene>
<sequence length="183" mass="19855">MQSGRRGLSAPCGWYVEVELAEVLARDKRWGVDRGIGGGCGCCRYHHQGAGRGQERGCSMHGTELNISPSTPLFVGWCFAHNKVCGGDGVDSEEGRAATVHEAARHLWVTGLRDLVGQAAMDMMIGKSGKEIVEMFLGKLEKDIQEVDRENELMGHRSVMKGPELVDMRDVVESLGPPGFGSI</sequence>
<evidence type="ECO:0000313" key="1">
    <source>
        <dbReference type="EMBL" id="ONK56314.1"/>
    </source>
</evidence>
<reference evidence="2" key="1">
    <citation type="journal article" date="2017" name="Nat. Commun.">
        <title>The asparagus genome sheds light on the origin and evolution of a young Y chromosome.</title>
        <authorList>
            <person name="Harkess A."/>
            <person name="Zhou J."/>
            <person name="Xu C."/>
            <person name="Bowers J.E."/>
            <person name="Van der Hulst R."/>
            <person name="Ayyampalayam S."/>
            <person name="Mercati F."/>
            <person name="Riccardi P."/>
            <person name="McKain M.R."/>
            <person name="Kakrana A."/>
            <person name="Tang H."/>
            <person name="Ray J."/>
            <person name="Groenendijk J."/>
            <person name="Arikit S."/>
            <person name="Mathioni S.M."/>
            <person name="Nakano M."/>
            <person name="Shan H."/>
            <person name="Telgmann-Rauber A."/>
            <person name="Kanno A."/>
            <person name="Yue Z."/>
            <person name="Chen H."/>
            <person name="Li W."/>
            <person name="Chen Y."/>
            <person name="Xu X."/>
            <person name="Zhang Y."/>
            <person name="Luo S."/>
            <person name="Chen H."/>
            <person name="Gao J."/>
            <person name="Mao Z."/>
            <person name="Pires J.C."/>
            <person name="Luo M."/>
            <person name="Kudrna D."/>
            <person name="Wing R.A."/>
            <person name="Meyers B.C."/>
            <person name="Yi K."/>
            <person name="Kong H."/>
            <person name="Lavrijsen P."/>
            <person name="Sunseri F."/>
            <person name="Falavigna A."/>
            <person name="Ye Y."/>
            <person name="Leebens-Mack J.H."/>
            <person name="Chen G."/>
        </authorList>
    </citation>
    <scope>NUCLEOTIDE SEQUENCE [LARGE SCALE GENOMIC DNA]</scope>
    <source>
        <strain evidence="2">cv. DH0086</strain>
    </source>
</reference>
<dbReference type="EMBL" id="CM007390">
    <property type="protein sequence ID" value="ONK56314.1"/>
    <property type="molecule type" value="Genomic_DNA"/>
</dbReference>
<protein>
    <submittedName>
        <fullName evidence="1">Uncharacterized protein</fullName>
    </submittedName>
</protein>
<name>A0A5P1E168_ASPOF</name>
<accession>A0A5P1E168</accession>